<keyword evidence="1" id="KW-0812">Transmembrane</keyword>
<keyword evidence="3" id="KW-1185">Reference proteome</keyword>
<feature type="transmembrane region" description="Helical" evidence="1">
    <location>
        <begin position="6"/>
        <end position="26"/>
    </location>
</feature>
<proteinExistence type="predicted"/>
<dbReference type="HOGENOM" id="CLU_1500864_0_0_7"/>
<evidence type="ECO:0000256" key="1">
    <source>
        <dbReference type="SAM" id="Phobius"/>
    </source>
</evidence>
<comment type="caution">
    <text evidence="2">The sequence shown here is derived from an EMBL/GenBank/DDBJ whole genome shotgun (WGS) entry which is preliminary data.</text>
</comment>
<reference evidence="2 3" key="1">
    <citation type="journal article" date="2014" name="Nature">
        <title>An environmental bacterial taxon with a large and distinct metabolic repertoire.</title>
        <authorList>
            <person name="Wilson M.C."/>
            <person name="Mori T."/>
            <person name="Ruckert C."/>
            <person name="Uria A.R."/>
            <person name="Helf M.J."/>
            <person name="Takada K."/>
            <person name="Gernert C."/>
            <person name="Steffens U.A."/>
            <person name="Heycke N."/>
            <person name="Schmitt S."/>
            <person name="Rinke C."/>
            <person name="Helfrich E.J."/>
            <person name="Brachmann A.O."/>
            <person name="Gurgui C."/>
            <person name="Wakimoto T."/>
            <person name="Kracht M."/>
            <person name="Crusemann M."/>
            <person name="Hentschel U."/>
            <person name="Abe I."/>
            <person name="Matsunaga S."/>
            <person name="Kalinowski J."/>
            <person name="Takeyama H."/>
            <person name="Piel J."/>
        </authorList>
    </citation>
    <scope>NUCLEOTIDE SEQUENCE [LARGE SCALE GENOMIC DNA]</scope>
    <source>
        <strain evidence="3">TSY1</strain>
    </source>
</reference>
<evidence type="ECO:0000313" key="2">
    <source>
        <dbReference type="EMBL" id="ETW98733.1"/>
    </source>
</evidence>
<keyword evidence="1" id="KW-1133">Transmembrane helix</keyword>
<evidence type="ECO:0000313" key="3">
    <source>
        <dbReference type="Proteomes" id="UP000019141"/>
    </source>
</evidence>
<protein>
    <submittedName>
        <fullName evidence="2">Uncharacterized protein</fullName>
    </submittedName>
</protein>
<feature type="transmembrane region" description="Helical" evidence="1">
    <location>
        <begin position="79"/>
        <end position="98"/>
    </location>
</feature>
<dbReference type="AlphaFoldDB" id="W4LKV6"/>
<gene>
    <name evidence="2" type="ORF">ETSY1_17620</name>
</gene>
<accession>W4LKV6</accession>
<keyword evidence="1" id="KW-0472">Membrane</keyword>
<dbReference type="Proteomes" id="UP000019141">
    <property type="component" value="Unassembled WGS sequence"/>
</dbReference>
<dbReference type="EMBL" id="AZHW01000527">
    <property type="protein sequence ID" value="ETW98733.1"/>
    <property type="molecule type" value="Genomic_DNA"/>
</dbReference>
<sequence>MDWVRLIAGLQVLGGIHGLVMLAGLIPASEKMQEAGTVSYIVFAILLVLNIIAGVLLWFKQRRGFVWSITLQFLQVVRITFGAINYGFHTLISVGVFIRFRKGNSGFGIDFEFLDTYFYIYTKIIYKLNLYLPFDVVVNVSALLCFFYLYFIFDRLFPMERSHPLQETTESAFTDQSAS</sequence>
<name>W4LKV6_ENTF1</name>
<organism evidence="2 3">
    <name type="scientific">Entotheonella factor</name>
    <dbReference type="NCBI Taxonomy" id="1429438"/>
    <lineage>
        <taxon>Bacteria</taxon>
        <taxon>Pseudomonadati</taxon>
        <taxon>Nitrospinota/Tectimicrobiota group</taxon>
        <taxon>Candidatus Tectimicrobiota</taxon>
        <taxon>Candidatus Entotheonellia</taxon>
        <taxon>Candidatus Entotheonellales</taxon>
        <taxon>Candidatus Entotheonellaceae</taxon>
        <taxon>Candidatus Entotheonella</taxon>
    </lineage>
</organism>
<feature type="transmembrane region" description="Helical" evidence="1">
    <location>
        <begin position="130"/>
        <end position="153"/>
    </location>
</feature>
<feature type="transmembrane region" description="Helical" evidence="1">
    <location>
        <begin position="38"/>
        <end position="59"/>
    </location>
</feature>